<comment type="catalytic activity">
    <reaction evidence="1 6">
        <text>[protein]-peptidylproline (omega=180) = [protein]-peptidylproline (omega=0)</text>
        <dbReference type="Rhea" id="RHEA:16237"/>
        <dbReference type="Rhea" id="RHEA-COMP:10747"/>
        <dbReference type="Rhea" id="RHEA-COMP:10748"/>
        <dbReference type="ChEBI" id="CHEBI:83833"/>
        <dbReference type="ChEBI" id="CHEBI:83834"/>
        <dbReference type="EC" id="5.2.1.8"/>
    </reaction>
</comment>
<keyword evidence="2 6" id="KW-0732">Signal</keyword>
<evidence type="ECO:0000256" key="5">
    <source>
        <dbReference type="ARBA" id="ARBA00056644"/>
    </source>
</evidence>
<dbReference type="PROSITE" id="PS50072">
    <property type="entry name" value="CSA_PPIASE_2"/>
    <property type="match status" value="1"/>
</dbReference>
<organism evidence="8">
    <name type="scientific">Octopus bimaculoides</name>
    <name type="common">California two-spotted octopus</name>
    <dbReference type="NCBI Taxonomy" id="37653"/>
    <lineage>
        <taxon>Eukaryota</taxon>
        <taxon>Metazoa</taxon>
        <taxon>Spiralia</taxon>
        <taxon>Lophotrochozoa</taxon>
        <taxon>Mollusca</taxon>
        <taxon>Cephalopoda</taxon>
        <taxon>Coleoidea</taxon>
        <taxon>Octopodiformes</taxon>
        <taxon>Octopoda</taxon>
        <taxon>Incirrata</taxon>
        <taxon>Octopodidae</taxon>
        <taxon>Octopus</taxon>
    </lineage>
</organism>
<dbReference type="GO" id="GO:0005737">
    <property type="term" value="C:cytoplasm"/>
    <property type="evidence" value="ECO:0007669"/>
    <property type="project" value="TreeGrafter"/>
</dbReference>
<keyword evidence="3 6" id="KW-0697">Rotamase</keyword>
<evidence type="ECO:0000256" key="2">
    <source>
        <dbReference type="ARBA" id="ARBA00022729"/>
    </source>
</evidence>
<dbReference type="PANTHER" id="PTHR11071">
    <property type="entry name" value="PEPTIDYL-PROLYL CIS-TRANS ISOMERASE"/>
    <property type="match status" value="1"/>
</dbReference>
<dbReference type="STRING" id="37653.A0A0L8FHM4"/>
<protein>
    <recommendedName>
        <fullName evidence="6">Peptidyl-prolyl cis-trans isomerase</fullName>
        <shortName evidence="6">PPIase</shortName>
        <ecNumber evidence="6">5.2.1.8</ecNumber>
    </recommendedName>
</protein>
<dbReference type="PRINTS" id="PR00153">
    <property type="entry name" value="CSAPPISMRASE"/>
</dbReference>
<reference evidence="8" key="1">
    <citation type="submission" date="2015-07" db="EMBL/GenBank/DDBJ databases">
        <title>MeaNS - Measles Nucleotide Surveillance Program.</title>
        <authorList>
            <person name="Tran T."/>
            <person name="Druce J."/>
        </authorList>
    </citation>
    <scope>NUCLEOTIDE SEQUENCE</scope>
    <source>
        <strain evidence="8">UCB-OBI-ISO-001</strain>
        <tissue evidence="8">Gonad</tissue>
    </source>
</reference>
<proteinExistence type="inferred from homology"/>
<dbReference type="EC" id="5.2.1.8" evidence="6"/>
<dbReference type="PANTHER" id="PTHR11071:SF547">
    <property type="entry name" value="PEPTIDYL-PROLYL CIS-TRANS ISOMERASE"/>
    <property type="match status" value="1"/>
</dbReference>
<comment type="similarity">
    <text evidence="6">Belongs to the cyclophilin-type PPIase family.</text>
</comment>
<dbReference type="InterPro" id="IPR029000">
    <property type="entry name" value="Cyclophilin-like_dom_sf"/>
</dbReference>
<evidence type="ECO:0000256" key="3">
    <source>
        <dbReference type="ARBA" id="ARBA00023110"/>
    </source>
</evidence>
<dbReference type="OrthoDB" id="193499at2759"/>
<evidence type="ECO:0000256" key="4">
    <source>
        <dbReference type="ARBA" id="ARBA00023235"/>
    </source>
</evidence>
<dbReference type="SUPFAM" id="SSF50891">
    <property type="entry name" value="Cyclophilin-like"/>
    <property type="match status" value="1"/>
</dbReference>
<dbReference type="GO" id="GO:0003755">
    <property type="term" value="F:peptidyl-prolyl cis-trans isomerase activity"/>
    <property type="evidence" value="ECO:0007669"/>
    <property type="project" value="UniProtKB-UniRule"/>
</dbReference>
<accession>A0A0L8FHM4</accession>
<dbReference type="Pfam" id="PF00160">
    <property type="entry name" value="Pro_isomerase"/>
    <property type="match status" value="1"/>
</dbReference>
<dbReference type="EMBL" id="KQ432015">
    <property type="protein sequence ID" value="KOF62941.1"/>
    <property type="molecule type" value="Genomic_DNA"/>
</dbReference>
<keyword evidence="4 6" id="KW-0413">Isomerase</keyword>
<comment type="function">
    <text evidence="5">PPIases accelerate the folding of proteins. It catalyzes the cis-trans isomerization of proline imidic peptide bonds in oligopeptides. Acts on the folding of rhodopsin RH1 and RH2 (but not RH3) and is required for visual transduction.</text>
</comment>
<feature type="domain" description="PPIase cyclophilin-type" evidence="7">
    <location>
        <begin position="54"/>
        <end position="203"/>
    </location>
</feature>
<feature type="signal peptide" evidence="6">
    <location>
        <begin position="1"/>
        <end position="23"/>
    </location>
</feature>
<dbReference type="InterPro" id="IPR002130">
    <property type="entry name" value="Cyclophilin-type_PPIase_dom"/>
</dbReference>
<name>A0A0L8FHM4_OCTBM</name>
<dbReference type="GO" id="GO:0016018">
    <property type="term" value="F:cyclosporin A binding"/>
    <property type="evidence" value="ECO:0007669"/>
    <property type="project" value="TreeGrafter"/>
</dbReference>
<dbReference type="AlphaFoldDB" id="A0A0L8FHM4"/>
<evidence type="ECO:0000256" key="6">
    <source>
        <dbReference type="RuleBase" id="RU363019"/>
    </source>
</evidence>
<feature type="chain" id="PRO_5006517359" description="Peptidyl-prolyl cis-trans isomerase" evidence="6">
    <location>
        <begin position="24"/>
        <end position="229"/>
    </location>
</feature>
<dbReference type="Gene3D" id="2.40.100.10">
    <property type="entry name" value="Cyclophilin-like"/>
    <property type="match status" value="1"/>
</dbReference>
<evidence type="ECO:0000256" key="1">
    <source>
        <dbReference type="ARBA" id="ARBA00000971"/>
    </source>
</evidence>
<evidence type="ECO:0000259" key="7">
    <source>
        <dbReference type="PROSITE" id="PS50072"/>
    </source>
</evidence>
<gene>
    <name evidence="8" type="ORF">OCBIM_22021118mg</name>
</gene>
<dbReference type="GO" id="GO:0006457">
    <property type="term" value="P:protein folding"/>
    <property type="evidence" value="ECO:0007669"/>
    <property type="project" value="TreeGrafter"/>
</dbReference>
<sequence>MTTLEKYIFFVVVGFLCLCNVQAEIECNYTVTTQAWFDIVIKDYDGPGEDLHDRLVVGLFGKTAPITVLNFAKITNGYKHRSTTLHYKNTKIHRIVVDFLIQMGDVTRGDGTGGKSIYGDTFDDEEFILSHNSTGIVSMANHGKNTNGSQFFILLQQTKWLDGKHVVFGKLLKGYDFLRKIGAIDTDEINQPKKKVKILDCGAEDVPNPFCLSESQSVANADMDVEIIV</sequence>
<dbReference type="OMA" id="FADENFY"/>
<dbReference type="KEGG" id="obi:106883424"/>
<dbReference type="FunFam" id="2.40.100.10:FF:000019">
    <property type="entry name" value="Peptidyl-prolyl cis-trans isomerase"/>
    <property type="match status" value="1"/>
</dbReference>
<evidence type="ECO:0000313" key="8">
    <source>
        <dbReference type="EMBL" id="KOF62941.1"/>
    </source>
</evidence>